<evidence type="ECO:0000313" key="1">
    <source>
        <dbReference type="EMBL" id="RRT36721.1"/>
    </source>
</evidence>
<dbReference type="EMBL" id="AMZH03023201">
    <property type="protein sequence ID" value="RRT36721.1"/>
    <property type="molecule type" value="Genomic_DNA"/>
</dbReference>
<protein>
    <submittedName>
        <fullName evidence="1">Uncharacterized protein</fullName>
    </submittedName>
</protein>
<sequence length="149" mass="16279">MNCVFLSRYCFTIFLDCVDDFGDSLDNNERRFAAALHHWQKVAALRDKKHMWHSQVLELVTARGDCWRVRSSKGKLAKGVNGGGEDSKNKCLLHGLCGNVGPRSSCWCRDVAGIAAVATYEMGNSLGGVYEGNKGGGELTVVTNGLRPQ</sequence>
<gene>
    <name evidence="1" type="ORF">B296_00057593</name>
</gene>
<dbReference type="AlphaFoldDB" id="A0A426XB61"/>
<proteinExistence type="predicted"/>
<name>A0A426XB61_ENSVE</name>
<comment type="caution">
    <text evidence="1">The sequence shown here is derived from an EMBL/GenBank/DDBJ whole genome shotgun (WGS) entry which is preliminary data.</text>
</comment>
<dbReference type="Proteomes" id="UP000287651">
    <property type="component" value="Unassembled WGS sequence"/>
</dbReference>
<organism evidence="1 2">
    <name type="scientific">Ensete ventricosum</name>
    <name type="common">Abyssinian banana</name>
    <name type="synonym">Musa ensete</name>
    <dbReference type="NCBI Taxonomy" id="4639"/>
    <lineage>
        <taxon>Eukaryota</taxon>
        <taxon>Viridiplantae</taxon>
        <taxon>Streptophyta</taxon>
        <taxon>Embryophyta</taxon>
        <taxon>Tracheophyta</taxon>
        <taxon>Spermatophyta</taxon>
        <taxon>Magnoliopsida</taxon>
        <taxon>Liliopsida</taxon>
        <taxon>Zingiberales</taxon>
        <taxon>Musaceae</taxon>
        <taxon>Ensete</taxon>
    </lineage>
</organism>
<evidence type="ECO:0000313" key="2">
    <source>
        <dbReference type="Proteomes" id="UP000287651"/>
    </source>
</evidence>
<reference evidence="1 2" key="1">
    <citation type="journal article" date="2014" name="Agronomy (Basel)">
        <title>A Draft Genome Sequence for Ensete ventricosum, the Drought-Tolerant Tree Against Hunger.</title>
        <authorList>
            <person name="Harrison J."/>
            <person name="Moore K.A."/>
            <person name="Paszkiewicz K."/>
            <person name="Jones T."/>
            <person name="Grant M."/>
            <person name="Ambacheew D."/>
            <person name="Muzemil S."/>
            <person name="Studholme D.J."/>
        </authorList>
    </citation>
    <scope>NUCLEOTIDE SEQUENCE [LARGE SCALE GENOMIC DNA]</scope>
</reference>
<accession>A0A426XB61</accession>